<gene>
    <name evidence="1" type="ORF">Tco025E_05217</name>
</gene>
<proteinExistence type="predicted"/>
<dbReference type="AlphaFoldDB" id="A0A3S5IT12"/>
<dbReference type="EMBL" id="MKKU01000295">
    <property type="protein sequence ID" value="RNF16387.1"/>
    <property type="molecule type" value="Genomic_DNA"/>
</dbReference>
<evidence type="ECO:0000313" key="1">
    <source>
        <dbReference type="EMBL" id="RNF16387.1"/>
    </source>
</evidence>
<name>A0A3S5IT12_9TRYP</name>
<dbReference type="Proteomes" id="UP000284403">
    <property type="component" value="Unassembled WGS sequence"/>
</dbReference>
<protein>
    <submittedName>
        <fullName evidence="1">Uncharacterized protein</fullName>
    </submittedName>
</protein>
<dbReference type="RefSeq" id="XP_029227785.1">
    <property type="nucleotide sequence ID" value="XM_029372118.1"/>
</dbReference>
<evidence type="ECO:0000313" key="2">
    <source>
        <dbReference type="Proteomes" id="UP000284403"/>
    </source>
</evidence>
<dbReference type="OrthoDB" id="245032at2759"/>
<comment type="caution">
    <text evidence="1">The sequence shown here is derived from an EMBL/GenBank/DDBJ whole genome shotgun (WGS) entry which is preliminary data.</text>
</comment>
<sequence length="546" mass="58889">MHLVEREVEGLACRALLAPPGWTARVHHDTLGDSSLNMAHFERLDASGDSLYVAEYFVPRAAARDEGVLQQQLQQRLVACASNAVGPAQSPVCVVRRLEPPERAALRASPAALLARHALFVCVALWAADTGRAAMEQVANAVADDLRGRHMRLWTASEPGDATLNCGPAAVYTARGRAMIHVTEQAFCAFEWNPTLCPRVEQRLHTLQAELGLVSENLRLAMGGDPAAVVAVALLPLSPGVSLLKSRAIARVWARHVKRGGWHSELLMRAGPAIPDLAAPWRVTPRGEFYVLSKEASEVDGVVAWVTELRAGSDCCVVLLTPAPSGGLDRGDTHGSPHPRQAQCAWLQRTFRVSIATAASWTPLGVGKEPGLLFREGSLVVHVPASSVAYTNATAVPTAAVSLVSLGAITVAAEDAGLRLRRQATFTLLKEFRSPEDYIDYFVTEYMYDTPLEKGSAVFRRRRRQPTLPPPSKAKRSFGEGEEHSVWIRLSEEAAVYCVARGCGVGRLMLTQAWVFGAPAVDDAVAEGWEAWVSGVSVSCLSPAEV</sequence>
<reference evidence="1 2" key="1">
    <citation type="journal article" date="2018" name="BMC Genomics">
        <title>Genomic comparison of Trypanosoma conorhini and Trypanosoma rangeli to Trypanosoma cruzi strains of high and low virulence.</title>
        <authorList>
            <person name="Bradwell K.R."/>
            <person name="Koparde V.N."/>
            <person name="Matveyev A.V."/>
            <person name="Serrano M.G."/>
            <person name="Alves J.M."/>
            <person name="Parikh H."/>
            <person name="Huang B."/>
            <person name="Lee V."/>
            <person name="Espinosa-Alvarez O."/>
            <person name="Ortiz P.A."/>
            <person name="Costa-Martins A.G."/>
            <person name="Teixeira M.M."/>
            <person name="Buck G.A."/>
        </authorList>
    </citation>
    <scope>NUCLEOTIDE SEQUENCE [LARGE SCALE GENOMIC DNA]</scope>
    <source>
        <strain evidence="1 2">025E</strain>
    </source>
</reference>
<dbReference type="GeneID" id="40318828"/>
<accession>A0A3S5IT12</accession>
<keyword evidence="2" id="KW-1185">Reference proteome</keyword>
<organism evidence="1 2">
    <name type="scientific">Trypanosoma conorhini</name>
    <dbReference type="NCBI Taxonomy" id="83891"/>
    <lineage>
        <taxon>Eukaryota</taxon>
        <taxon>Discoba</taxon>
        <taxon>Euglenozoa</taxon>
        <taxon>Kinetoplastea</taxon>
        <taxon>Metakinetoplastina</taxon>
        <taxon>Trypanosomatida</taxon>
        <taxon>Trypanosomatidae</taxon>
        <taxon>Trypanosoma</taxon>
    </lineage>
</organism>